<evidence type="ECO:0000256" key="3">
    <source>
        <dbReference type="ARBA" id="ARBA00023136"/>
    </source>
</evidence>
<organism evidence="4 5">
    <name type="scientific">Bacteriovorax stolpii</name>
    <name type="common">Bdellovibrio stolpii</name>
    <dbReference type="NCBI Taxonomy" id="960"/>
    <lineage>
        <taxon>Bacteria</taxon>
        <taxon>Pseudomonadati</taxon>
        <taxon>Bdellovibrionota</taxon>
        <taxon>Bacteriovoracia</taxon>
        <taxon>Bacteriovoracales</taxon>
        <taxon>Bacteriovoracaceae</taxon>
        <taxon>Bacteriovorax</taxon>
    </lineage>
</organism>
<dbReference type="KEGG" id="bsto:C0V70_16665"/>
<keyword evidence="2" id="KW-1133">Transmembrane helix</keyword>
<protein>
    <submittedName>
        <fullName evidence="4">MFS transporter</fullName>
    </submittedName>
</protein>
<dbReference type="PANTHER" id="PTHR42910:SF1">
    <property type="entry name" value="MAJOR FACILITATOR SUPERFAMILY (MFS) PROFILE DOMAIN-CONTAINING PROTEIN"/>
    <property type="match status" value="1"/>
</dbReference>
<dbReference type="Gene3D" id="1.20.1250.20">
    <property type="entry name" value="MFS general substrate transporter like domains"/>
    <property type="match status" value="1"/>
</dbReference>
<dbReference type="InterPro" id="IPR036259">
    <property type="entry name" value="MFS_trans_sf"/>
</dbReference>
<reference evidence="4 5" key="1">
    <citation type="submission" date="2018-01" db="EMBL/GenBank/DDBJ databases">
        <title>Complete genome sequence of Bacteriovorax stolpii DSM12778.</title>
        <authorList>
            <person name="Tang B."/>
            <person name="Chang J."/>
        </authorList>
    </citation>
    <scope>NUCLEOTIDE SEQUENCE [LARGE SCALE GENOMIC DNA]</scope>
    <source>
        <strain evidence="4 5">DSM 12778</strain>
    </source>
</reference>
<accession>A0A2K9NW11</accession>
<keyword evidence="3" id="KW-0472">Membrane</keyword>
<dbReference type="InterPro" id="IPR020846">
    <property type="entry name" value="MFS_dom"/>
</dbReference>
<dbReference type="PROSITE" id="PS50850">
    <property type="entry name" value="MFS"/>
    <property type="match status" value="1"/>
</dbReference>
<dbReference type="RefSeq" id="WP_102245000.1">
    <property type="nucleotide sequence ID" value="NZ_CP025704.1"/>
</dbReference>
<keyword evidence="5" id="KW-1185">Reference proteome</keyword>
<dbReference type="OrthoDB" id="5291730at2"/>
<dbReference type="Pfam" id="PF07690">
    <property type="entry name" value="MFS_1"/>
    <property type="match status" value="1"/>
</dbReference>
<sequence length="393" mass="42397">MTTNQEETLSPLVLWLMTIATGVCVANLYYCQPLLHQMQETFNVTPGQMGAIPTLTQLGYAVGMLFLIPLGDQIEKRKLIFVSTLISALTLVGMTLSPNLLTATIMSFLIGVTTMTPQFIIPFAVHLAPAEKRGRVLGMVMSGLLLGILLARTVAGFVGAEYGWRFMFGLAAGVLVVLAIILRLVLPVSQPSYQGSYVKLIHSVWTLVKEQPVLRESMLFGSMLFGAFSAFWATLIYLMESPAFHLGARAVGLFGLLGAAGALTAPIIGRLSDKKSPRSAIMIGFILMALSFILYMTLGQNSLIALSIGVLLMDIGLQGSHVSNQSRVFSLIPEARSRLNTAYMFSYFLGGALGSWLGSISWGLYGWTGVCASALLMIAIGALPFVLERARKA</sequence>
<dbReference type="EMBL" id="CP025704">
    <property type="protein sequence ID" value="AUN99709.1"/>
    <property type="molecule type" value="Genomic_DNA"/>
</dbReference>
<name>A0A2K9NW11_BACTC</name>
<dbReference type="Proteomes" id="UP000235584">
    <property type="component" value="Chromosome"/>
</dbReference>
<evidence type="ECO:0000256" key="2">
    <source>
        <dbReference type="ARBA" id="ARBA00022989"/>
    </source>
</evidence>
<dbReference type="AlphaFoldDB" id="A0A2K9NW11"/>
<dbReference type="SUPFAM" id="SSF103473">
    <property type="entry name" value="MFS general substrate transporter"/>
    <property type="match status" value="1"/>
</dbReference>
<dbReference type="GO" id="GO:0022857">
    <property type="term" value="F:transmembrane transporter activity"/>
    <property type="evidence" value="ECO:0007669"/>
    <property type="project" value="InterPro"/>
</dbReference>
<proteinExistence type="predicted"/>
<evidence type="ECO:0000313" key="5">
    <source>
        <dbReference type="Proteomes" id="UP000235584"/>
    </source>
</evidence>
<evidence type="ECO:0000313" key="4">
    <source>
        <dbReference type="EMBL" id="AUN99709.1"/>
    </source>
</evidence>
<evidence type="ECO:0000256" key="1">
    <source>
        <dbReference type="ARBA" id="ARBA00022692"/>
    </source>
</evidence>
<dbReference type="CDD" id="cd17324">
    <property type="entry name" value="MFS_NepI_like"/>
    <property type="match status" value="1"/>
</dbReference>
<gene>
    <name evidence="4" type="ORF">C0V70_16665</name>
</gene>
<keyword evidence="1" id="KW-0812">Transmembrane</keyword>
<dbReference type="PANTHER" id="PTHR42910">
    <property type="entry name" value="TRANSPORTER SCO4007-RELATED"/>
    <property type="match status" value="1"/>
</dbReference>
<dbReference type="InterPro" id="IPR011701">
    <property type="entry name" value="MFS"/>
</dbReference>